<organism evidence="7 8">
    <name type="scientific">Blepharisma stoltei</name>
    <dbReference type="NCBI Taxonomy" id="1481888"/>
    <lineage>
        <taxon>Eukaryota</taxon>
        <taxon>Sar</taxon>
        <taxon>Alveolata</taxon>
        <taxon>Ciliophora</taxon>
        <taxon>Postciliodesmatophora</taxon>
        <taxon>Heterotrichea</taxon>
        <taxon>Heterotrichida</taxon>
        <taxon>Blepharismidae</taxon>
        <taxon>Blepharisma</taxon>
    </lineage>
</organism>
<dbReference type="InterPro" id="IPR002937">
    <property type="entry name" value="Amino_oxidase"/>
</dbReference>
<comment type="caution">
    <text evidence="7">The sequence shown here is derived from an EMBL/GenBank/DDBJ whole genome shotgun (WGS) entry which is preliminary data.</text>
</comment>
<dbReference type="SUPFAM" id="SSF51905">
    <property type="entry name" value="FAD/NAD(P)-binding domain"/>
    <property type="match status" value="1"/>
</dbReference>
<evidence type="ECO:0000256" key="5">
    <source>
        <dbReference type="ARBA" id="ARBA00040298"/>
    </source>
</evidence>
<accession>A0AAU9KF26</accession>
<dbReference type="Proteomes" id="UP001162131">
    <property type="component" value="Unassembled WGS sequence"/>
</dbReference>
<evidence type="ECO:0000256" key="3">
    <source>
        <dbReference type="ARBA" id="ARBA00037217"/>
    </source>
</evidence>
<dbReference type="Pfam" id="PF01593">
    <property type="entry name" value="Amino_oxidase"/>
    <property type="match status" value="1"/>
</dbReference>
<keyword evidence="8" id="KW-1185">Reference proteome</keyword>
<comment type="function">
    <text evidence="3">Probable oxidoreductase that may play a role as regulator of mitochondrial function.</text>
</comment>
<protein>
    <recommendedName>
        <fullName evidence="5">Pyridine nucleotide-disulfide oxidoreductase domain-containing protein 2</fullName>
    </recommendedName>
</protein>
<evidence type="ECO:0000259" key="6">
    <source>
        <dbReference type="Pfam" id="PF01593"/>
    </source>
</evidence>
<dbReference type="AlphaFoldDB" id="A0AAU9KF26"/>
<feature type="domain" description="Amine oxidase" evidence="6">
    <location>
        <begin position="21"/>
        <end position="543"/>
    </location>
</feature>
<dbReference type="GO" id="GO:0005759">
    <property type="term" value="C:mitochondrial matrix"/>
    <property type="evidence" value="ECO:0007669"/>
    <property type="project" value="UniProtKB-SubCell"/>
</dbReference>
<proteinExistence type="inferred from homology"/>
<dbReference type="Gene3D" id="3.50.50.60">
    <property type="entry name" value="FAD/NAD(P)-binding domain"/>
    <property type="match status" value="2"/>
</dbReference>
<dbReference type="GO" id="GO:0016491">
    <property type="term" value="F:oxidoreductase activity"/>
    <property type="evidence" value="ECO:0007669"/>
    <property type="project" value="InterPro"/>
</dbReference>
<name>A0AAU9KF26_9CILI</name>
<dbReference type="PANTHER" id="PTHR10668:SF103">
    <property type="entry name" value="PYRIDINE NUCLEOTIDE-DISULFIDE OXIDOREDUCTASE DOMAIN-CONTAINING PROTEIN 2"/>
    <property type="match status" value="1"/>
</dbReference>
<evidence type="ECO:0000313" key="8">
    <source>
        <dbReference type="Proteomes" id="UP001162131"/>
    </source>
</evidence>
<evidence type="ECO:0000256" key="4">
    <source>
        <dbReference type="ARBA" id="ARBA00038825"/>
    </source>
</evidence>
<evidence type="ECO:0000256" key="2">
    <source>
        <dbReference type="ARBA" id="ARBA00006046"/>
    </source>
</evidence>
<comment type="subcellular location">
    <subcellularLocation>
        <location evidence="1">Mitochondrion matrix</location>
    </subcellularLocation>
</comment>
<dbReference type="EMBL" id="CAJZBQ010000064">
    <property type="protein sequence ID" value="CAG9336138.1"/>
    <property type="molecule type" value="Genomic_DNA"/>
</dbReference>
<dbReference type="PANTHER" id="PTHR10668">
    <property type="entry name" value="PHYTOENE DEHYDROGENASE"/>
    <property type="match status" value="1"/>
</dbReference>
<gene>
    <name evidence="7" type="ORF">BSTOLATCC_MIC66026</name>
</gene>
<dbReference type="InterPro" id="IPR036188">
    <property type="entry name" value="FAD/NAD-bd_sf"/>
</dbReference>
<evidence type="ECO:0000313" key="7">
    <source>
        <dbReference type="EMBL" id="CAG9336138.1"/>
    </source>
</evidence>
<comment type="subunit">
    <text evidence="4">Interacts with COX5B; this interaction may contribute to localize PYROXD2 to the inner face of the inner mitochondrial membrane.</text>
</comment>
<evidence type="ECO:0000256" key="1">
    <source>
        <dbReference type="ARBA" id="ARBA00004305"/>
    </source>
</evidence>
<comment type="similarity">
    <text evidence="2">Belongs to the carotenoid/retinoid oxidoreductase family.</text>
</comment>
<reference evidence="7" key="1">
    <citation type="submission" date="2021-09" db="EMBL/GenBank/DDBJ databases">
        <authorList>
            <consortium name="AG Swart"/>
            <person name="Singh M."/>
            <person name="Singh A."/>
            <person name="Seah K."/>
            <person name="Emmerich C."/>
        </authorList>
    </citation>
    <scope>NUCLEOTIDE SEQUENCE</scope>
    <source>
        <strain evidence="7">ATCC30299</strain>
    </source>
</reference>
<sequence length="550" mass="60112">MATIRAAQRYGAIIIGGGHNGLVAANYLAKAGIKVLLLERRNIIGGCAVTEEIIPGFKFSRASYVYSLFRPQIISDLNLHKHGLELLPRVPSSFTPTPQKNGNYLLLGAGEEADIAEIAKFSQKDAEAYPKYNVLMEKYSAAIRPLLDRAPPDLGLFFTKNSSFKKRKDNFSDLIAFAWHLTKLGKDLPGFIELVTGPANKFLDRWFESPILKATLGTDAIIGAMLSPSSPYSAYVLLHHVMCGVWCNVKGGMGGISQALEKAAYENGVEIRTEAPVRKILTDNTNQPVAYGVELENGEKLFSNVILSNAAPFITFSKLLDTETKKKLPNDFMAAISTINHTSSSCKINVAIDKLPNFLCAPHTDEIKGGPHHRGTIHFETSPSQIEDAYQDGVTGIPSRRPVIELTLPSVVDPTIAPKGKHVALMFVQYVPYALKNNQPWTQVLKEEFADRVFSVIEEYAPGFKKSIIGKPDILTPVDLEEIYAIPGGNIFHGSMSLDQLFFSRPVPGWARYETPVGNLFNCGAGAHPGGGVMGAVGRNCAQMVLKQIK</sequence>